<sequence length="620" mass="68826">MEGGFAQQLASLQRAASRATNQADQSGAGGGGTRDGRWRDANDGGHRQQHYHRGGGSSRKRSRDDNNHLNSSSSNSRGAFRTLIDQVAERYKNDISTTSVSVPATTTFDAANTNRDDNTPQQSNSKLQHPEKTQQKFEQHQQQRHVALLFLTIDDLPHEHIWRMWLQSFATSSTSAPNNSDKDGTTTAAAQTDDKSYDSSLHEPPLRVSVLVHAKYPERIKSAWLKQFHLLRKSPQRQRQRQPKQYGGCDKIDISNRHNNDNSNKFSTAHNSGTTQSPPEAAAFHTRRPEWGSIEITRAMLDLLQAGLRIGQEHGSDNDNDEIFVNDNSNENDGDGGNNCIAPVDRFIFVSESCLPVVTLAEMEMALFGPRTDVINNNNNNNDFTSSSTSITPTTPNPSLYEKSWINAVSSPNNGYALQYQWNAILAANNNNNSGDSSSIPNNLIWKADQWVMLTRAHASAIISLPNKYLGGRQLSPEFRKCRASDEMYIPTALSILGILHRPNGIREVDAGTMGESCAGEYIRRRRITYADWSVSAKNPASFTCREWKEVVDKARKEGCLFARKFVRASSSPLSVRDGKEWKKQGGDRSHGNVNDNDLYDGLISVESWSTAVVGMKSGS</sequence>
<feature type="compositionally biased region" description="Basic and acidic residues" evidence="6">
    <location>
        <begin position="128"/>
        <end position="140"/>
    </location>
</feature>
<feature type="compositionally biased region" description="Acidic residues" evidence="6">
    <location>
        <begin position="318"/>
        <end position="334"/>
    </location>
</feature>
<keyword evidence="4" id="KW-0472">Membrane</keyword>
<evidence type="ECO:0000256" key="6">
    <source>
        <dbReference type="SAM" id="MobiDB-lite"/>
    </source>
</evidence>
<dbReference type="EMBL" id="JALLBG020000254">
    <property type="protein sequence ID" value="KAL3757707.1"/>
    <property type="molecule type" value="Genomic_DNA"/>
</dbReference>
<feature type="compositionally biased region" description="Low complexity" evidence="6">
    <location>
        <begin position="1"/>
        <end position="26"/>
    </location>
</feature>
<feature type="region of interest" description="Disordered" evidence="6">
    <location>
        <begin position="1"/>
        <end position="78"/>
    </location>
</feature>
<protein>
    <submittedName>
        <fullName evidence="7">Uncharacterized protein</fullName>
    </submittedName>
</protein>
<keyword evidence="2" id="KW-0328">Glycosyltransferase</keyword>
<feature type="compositionally biased region" description="Low complexity" evidence="6">
    <location>
        <begin position="68"/>
        <end position="77"/>
    </location>
</feature>
<dbReference type="Proteomes" id="UP001530293">
    <property type="component" value="Unassembled WGS sequence"/>
</dbReference>
<comment type="caution">
    <text evidence="7">The sequence shown here is derived from an EMBL/GenBank/DDBJ whole genome shotgun (WGS) entry which is preliminary data.</text>
</comment>
<evidence type="ECO:0000313" key="7">
    <source>
        <dbReference type="EMBL" id="KAL3757707.1"/>
    </source>
</evidence>
<feature type="region of interest" description="Disordered" evidence="6">
    <location>
        <begin position="312"/>
        <end position="337"/>
    </location>
</feature>
<proteinExistence type="predicted"/>
<feature type="compositionally biased region" description="Polar residues" evidence="6">
    <location>
        <begin position="261"/>
        <end position="278"/>
    </location>
</feature>
<evidence type="ECO:0000313" key="8">
    <source>
        <dbReference type="Proteomes" id="UP001530293"/>
    </source>
</evidence>
<feature type="region of interest" description="Disordered" evidence="6">
    <location>
        <begin position="234"/>
        <end position="282"/>
    </location>
</feature>
<gene>
    <name evidence="7" type="ORF">ACHAWU_000348</name>
</gene>
<evidence type="ECO:0000256" key="2">
    <source>
        <dbReference type="ARBA" id="ARBA00022676"/>
    </source>
</evidence>
<dbReference type="PANTHER" id="PTHR31042">
    <property type="entry name" value="CORE-2/I-BRANCHING BETA-1,6-N-ACETYLGLUCOSAMINYLTRANSFERASE FAMILY PROTEIN-RELATED"/>
    <property type="match status" value="1"/>
</dbReference>
<feature type="compositionally biased region" description="Basic and acidic residues" evidence="6">
    <location>
        <begin position="34"/>
        <end position="46"/>
    </location>
</feature>
<feature type="compositionally biased region" description="Basic residues" evidence="6">
    <location>
        <begin position="47"/>
        <end position="61"/>
    </location>
</feature>
<evidence type="ECO:0000256" key="3">
    <source>
        <dbReference type="ARBA" id="ARBA00022679"/>
    </source>
</evidence>
<evidence type="ECO:0000256" key="1">
    <source>
        <dbReference type="ARBA" id="ARBA00004606"/>
    </source>
</evidence>
<evidence type="ECO:0000256" key="5">
    <source>
        <dbReference type="ARBA" id="ARBA00023180"/>
    </source>
</evidence>
<keyword evidence="8" id="KW-1185">Reference proteome</keyword>
<keyword evidence="3" id="KW-0808">Transferase</keyword>
<dbReference type="PANTHER" id="PTHR31042:SF150">
    <property type="entry name" value="OS06G0661900 PROTEIN"/>
    <property type="match status" value="1"/>
</dbReference>
<dbReference type="Pfam" id="PF02485">
    <property type="entry name" value="Branch"/>
    <property type="match status" value="1"/>
</dbReference>
<feature type="region of interest" description="Disordered" evidence="6">
    <location>
        <begin position="172"/>
        <end position="203"/>
    </location>
</feature>
<feature type="compositionally biased region" description="Basic and acidic residues" evidence="6">
    <location>
        <begin position="192"/>
        <end position="203"/>
    </location>
</feature>
<organism evidence="7 8">
    <name type="scientific">Discostella pseudostelligera</name>
    <dbReference type="NCBI Taxonomy" id="259834"/>
    <lineage>
        <taxon>Eukaryota</taxon>
        <taxon>Sar</taxon>
        <taxon>Stramenopiles</taxon>
        <taxon>Ochrophyta</taxon>
        <taxon>Bacillariophyta</taxon>
        <taxon>Coscinodiscophyceae</taxon>
        <taxon>Thalassiosirophycidae</taxon>
        <taxon>Stephanodiscales</taxon>
        <taxon>Stephanodiscaceae</taxon>
        <taxon>Discostella</taxon>
    </lineage>
</organism>
<feature type="region of interest" description="Disordered" evidence="6">
    <location>
        <begin position="106"/>
        <end position="140"/>
    </location>
</feature>
<feature type="compositionally biased region" description="Polar residues" evidence="6">
    <location>
        <begin position="108"/>
        <end position="127"/>
    </location>
</feature>
<keyword evidence="5" id="KW-0325">Glycoprotein</keyword>
<comment type="subcellular location">
    <subcellularLocation>
        <location evidence="1">Membrane</location>
        <topology evidence="1">Single-pass type II membrane protein</topology>
    </subcellularLocation>
</comment>
<accession>A0ABD3M1Z4</accession>
<reference evidence="7 8" key="1">
    <citation type="submission" date="2024-10" db="EMBL/GenBank/DDBJ databases">
        <title>Updated reference genomes for cyclostephanoid diatoms.</title>
        <authorList>
            <person name="Roberts W.R."/>
            <person name="Alverson A.J."/>
        </authorList>
    </citation>
    <scope>NUCLEOTIDE SEQUENCE [LARGE SCALE GENOMIC DNA]</scope>
    <source>
        <strain evidence="7 8">AJA232-27</strain>
    </source>
</reference>
<evidence type="ECO:0000256" key="4">
    <source>
        <dbReference type="ARBA" id="ARBA00023136"/>
    </source>
</evidence>
<name>A0ABD3M1Z4_9STRA</name>
<feature type="compositionally biased region" description="Basic and acidic residues" evidence="6">
    <location>
        <begin position="250"/>
        <end position="260"/>
    </location>
</feature>
<dbReference type="InterPro" id="IPR044174">
    <property type="entry name" value="BC10-like"/>
</dbReference>
<dbReference type="InterPro" id="IPR003406">
    <property type="entry name" value="Glyco_trans_14"/>
</dbReference>
<dbReference type="GO" id="GO:0016757">
    <property type="term" value="F:glycosyltransferase activity"/>
    <property type="evidence" value="ECO:0007669"/>
    <property type="project" value="UniProtKB-KW"/>
</dbReference>
<dbReference type="AlphaFoldDB" id="A0ABD3M1Z4"/>
<dbReference type="GO" id="GO:0016020">
    <property type="term" value="C:membrane"/>
    <property type="evidence" value="ECO:0007669"/>
    <property type="project" value="UniProtKB-SubCell"/>
</dbReference>